<protein>
    <submittedName>
        <fullName evidence="1">Uncharacterized protein</fullName>
    </submittedName>
</protein>
<name>A0A5J5C7E5_9ASTE</name>
<keyword evidence="2" id="KW-1185">Reference proteome</keyword>
<dbReference type="AlphaFoldDB" id="A0A5J5C7E5"/>
<evidence type="ECO:0000313" key="2">
    <source>
        <dbReference type="Proteomes" id="UP000325577"/>
    </source>
</evidence>
<proteinExistence type="predicted"/>
<sequence>MQQSCCPAMKQNQQQVTGAVLVSQEPSKVILYRGWGAGEDPVQTIEKNKRDERNVLVGREDGPRSVISLELISAIRLEFVGGCVDKVIVSTGDHDGVMVVMEVLELARVVVLALVVVRVVVFTEKEVS</sequence>
<gene>
    <name evidence="1" type="ORF">F0562_001511</name>
</gene>
<dbReference type="Proteomes" id="UP000325577">
    <property type="component" value="Linkage Group LG0"/>
</dbReference>
<evidence type="ECO:0000313" key="1">
    <source>
        <dbReference type="EMBL" id="KAA8549827.1"/>
    </source>
</evidence>
<accession>A0A5J5C7E5</accession>
<reference evidence="1 2" key="1">
    <citation type="submission" date="2019-09" db="EMBL/GenBank/DDBJ databases">
        <title>A chromosome-level genome assembly of the Chinese tupelo Nyssa sinensis.</title>
        <authorList>
            <person name="Yang X."/>
            <person name="Kang M."/>
            <person name="Yang Y."/>
            <person name="Xiong H."/>
            <person name="Wang M."/>
            <person name="Zhang Z."/>
            <person name="Wang Z."/>
            <person name="Wu H."/>
            <person name="Ma T."/>
            <person name="Liu J."/>
            <person name="Xi Z."/>
        </authorList>
    </citation>
    <scope>NUCLEOTIDE SEQUENCE [LARGE SCALE GENOMIC DNA]</scope>
    <source>
        <strain evidence="1">J267</strain>
        <tissue evidence="1">Leaf</tissue>
    </source>
</reference>
<dbReference type="EMBL" id="CM018031">
    <property type="protein sequence ID" value="KAA8549827.1"/>
    <property type="molecule type" value="Genomic_DNA"/>
</dbReference>
<organism evidence="1 2">
    <name type="scientific">Nyssa sinensis</name>
    <dbReference type="NCBI Taxonomy" id="561372"/>
    <lineage>
        <taxon>Eukaryota</taxon>
        <taxon>Viridiplantae</taxon>
        <taxon>Streptophyta</taxon>
        <taxon>Embryophyta</taxon>
        <taxon>Tracheophyta</taxon>
        <taxon>Spermatophyta</taxon>
        <taxon>Magnoliopsida</taxon>
        <taxon>eudicotyledons</taxon>
        <taxon>Gunneridae</taxon>
        <taxon>Pentapetalae</taxon>
        <taxon>asterids</taxon>
        <taxon>Cornales</taxon>
        <taxon>Nyssaceae</taxon>
        <taxon>Nyssa</taxon>
    </lineage>
</organism>